<gene>
    <name evidence="2" type="ORF">M9Y10_006531</name>
</gene>
<organism evidence="2 3">
    <name type="scientific">Tritrichomonas musculus</name>
    <dbReference type="NCBI Taxonomy" id="1915356"/>
    <lineage>
        <taxon>Eukaryota</taxon>
        <taxon>Metamonada</taxon>
        <taxon>Parabasalia</taxon>
        <taxon>Tritrichomonadida</taxon>
        <taxon>Tritrichomonadidae</taxon>
        <taxon>Tritrichomonas</taxon>
    </lineage>
</organism>
<evidence type="ECO:0000313" key="3">
    <source>
        <dbReference type="Proteomes" id="UP001470230"/>
    </source>
</evidence>
<dbReference type="Pfam" id="PF10416">
    <property type="entry name" value="IBD"/>
    <property type="match status" value="1"/>
</dbReference>
<keyword evidence="3" id="KW-1185">Reference proteome</keyword>
<protein>
    <recommendedName>
        <fullName evidence="1">Initiator binding domain-containing protein</fullName>
    </recommendedName>
</protein>
<dbReference type="InterPro" id="IPR018845">
    <property type="entry name" value="Initiator-bd"/>
</dbReference>
<reference evidence="2 3" key="1">
    <citation type="submission" date="2024-04" db="EMBL/GenBank/DDBJ databases">
        <title>Tritrichomonas musculus Genome.</title>
        <authorList>
            <person name="Alves-Ferreira E."/>
            <person name="Grigg M."/>
            <person name="Lorenzi H."/>
            <person name="Galac M."/>
        </authorList>
    </citation>
    <scope>NUCLEOTIDE SEQUENCE [LARGE SCALE GENOMIC DNA]</scope>
    <source>
        <strain evidence="2 3">EAF2021</strain>
    </source>
</reference>
<feature type="domain" description="Initiator binding" evidence="1">
    <location>
        <begin position="15"/>
        <end position="139"/>
    </location>
</feature>
<name>A0ABR2JFK0_9EUKA</name>
<evidence type="ECO:0000313" key="2">
    <source>
        <dbReference type="EMBL" id="KAK8876333.1"/>
    </source>
</evidence>
<evidence type="ECO:0000259" key="1">
    <source>
        <dbReference type="Pfam" id="PF10416"/>
    </source>
</evidence>
<dbReference type="EMBL" id="JAPFFF010000012">
    <property type="protein sequence ID" value="KAK8876333.1"/>
    <property type="molecule type" value="Genomic_DNA"/>
</dbReference>
<dbReference type="Proteomes" id="UP001470230">
    <property type="component" value="Unassembled WGS sequence"/>
</dbReference>
<comment type="caution">
    <text evidence="2">The sequence shown here is derived from an EMBL/GenBank/DDBJ whole genome shotgun (WGS) entry which is preliminary data.</text>
</comment>
<accession>A0ABR2JFK0</accession>
<proteinExistence type="predicted"/>
<sequence length="250" mass="28348">MKSIPKFYNLLSDADKLAYFAMQTQFTIALSRNQRNKRISMFNQILSIIQRFCIKKDKNDWIRCFVCGVMWLPEGIAINNQQLRILISKCKSSINGSLVRIGYTNNLGRAETSAALVKAVPLLKDNTSELRQWTLRTKDIHSTPPFPRNTMLKVILCSDSTTNQTPPQPPSPPISVSNSALNSVSYIIPDIKNNQNHDIENFDDNCCKEENLDQDDTNIEIPKYENIIDPTIDSLCGMSAGFDFDLGFNY</sequence>